<dbReference type="SMART" id="SM00460">
    <property type="entry name" value="TGc"/>
    <property type="match status" value="1"/>
</dbReference>
<dbReference type="Gene3D" id="3.10.620.30">
    <property type="match status" value="1"/>
</dbReference>
<evidence type="ECO:0000313" key="2">
    <source>
        <dbReference type="EMBL" id="GEC19671.1"/>
    </source>
</evidence>
<dbReference type="AlphaFoldDB" id="A0A4Y3WN54"/>
<dbReference type="InterPro" id="IPR002931">
    <property type="entry name" value="Transglutaminase-like"/>
</dbReference>
<evidence type="ECO:0000259" key="1">
    <source>
        <dbReference type="SMART" id="SM00460"/>
    </source>
</evidence>
<accession>A0A4Y3WN54</accession>
<protein>
    <submittedName>
        <fullName evidence="2">Putative transglutaminase-like protein</fullName>
    </submittedName>
</protein>
<keyword evidence="3" id="KW-1185">Reference proteome</keyword>
<organism evidence="2 3">
    <name type="scientific">Pseudonocardia hydrocarbonoxydans</name>
    <dbReference type="NCBI Taxonomy" id="76726"/>
    <lineage>
        <taxon>Bacteria</taxon>
        <taxon>Bacillati</taxon>
        <taxon>Actinomycetota</taxon>
        <taxon>Actinomycetes</taxon>
        <taxon>Pseudonocardiales</taxon>
        <taxon>Pseudonocardiaceae</taxon>
        <taxon>Pseudonocardia</taxon>
    </lineage>
</organism>
<dbReference type="EMBL" id="BJNG01000015">
    <property type="protein sequence ID" value="GEC19671.1"/>
    <property type="molecule type" value="Genomic_DNA"/>
</dbReference>
<feature type="domain" description="Transglutaminase-like" evidence="1">
    <location>
        <begin position="149"/>
        <end position="209"/>
    </location>
</feature>
<dbReference type="PANTHER" id="PTHR33490:SF12">
    <property type="entry name" value="BLL5557 PROTEIN"/>
    <property type="match status" value="1"/>
</dbReference>
<proteinExistence type="predicted"/>
<dbReference type="RefSeq" id="WP_141278209.1">
    <property type="nucleotide sequence ID" value="NZ_BAAARZ010000046.1"/>
</dbReference>
<dbReference type="OrthoDB" id="5438043at2"/>
<dbReference type="PANTHER" id="PTHR33490">
    <property type="entry name" value="BLR5614 PROTEIN-RELATED"/>
    <property type="match status" value="1"/>
</dbReference>
<dbReference type="Gene3D" id="2.60.40.2250">
    <property type="match status" value="1"/>
</dbReference>
<dbReference type="Proteomes" id="UP000320338">
    <property type="component" value="Unassembled WGS sequence"/>
</dbReference>
<dbReference type="Pfam" id="PF01841">
    <property type="entry name" value="Transglut_core"/>
    <property type="match status" value="1"/>
</dbReference>
<evidence type="ECO:0000313" key="3">
    <source>
        <dbReference type="Proteomes" id="UP000320338"/>
    </source>
</evidence>
<dbReference type="InterPro" id="IPR038765">
    <property type="entry name" value="Papain-like_cys_pep_sf"/>
</dbReference>
<comment type="caution">
    <text evidence="2">The sequence shown here is derived from an EMBL/GenBank/DDBJ whole genome shotgun (WGS) entry which is preliminary data.</text>
</comment>
<name>A0A4Y3WN54_9PSEU</name>
<sequence length="264" mass="28430">MHRRQVSAFLELDVTEPALLAFQVAVASASAQETLSITRDGAPVPWREVAAPHDGRLHVLDAQVGRTVLEYTATVEGALPERETPELDLLAYRRPSRYCPSDRLLSIAGAEFRGIDDTGELVSAVREFVHGRLFYVGGSSGPTDDAVDTLLLGEGVCRDYAHLAVALLRARDVPARLAAVYAPGLDPMDFHAVVEAWVDGSWRVVDATGLAPRRSMLRIGTGRDAADTAFLSVHHGTADLLSVNVLAVVDDLPTDDGREVVTLT</sequence>
<dbReference type="SUPFAM" id="SSF54001">
    <property type="entry name" value="Cysteine proteinases"/>
    <property type="match status" value="1"/>
</dbReference>
<gene>
    <name evidence="2" type="ORF">PHY01_19540</name>
</gene>
<reference evidence="2 3" key="1">
    <citation type="submission" date="2019-06" db="EMBL/GenBank/DDBJ databases">
        <title>Whole genome shotgun sequence of Pseudonocardia hydrocarbonoxydans NBRC 14498.</title>
        <authorList>
            <person name="Hosoyama A."/>
            <person name="Uohara A."/>
            <person name="Ohji S."/>
            <person name="Ichikawa N."/>
        </authorList>
    </citation>
    <scope>NUCLEOTIDE SEQUENCE [LARGE SCALE GENOMIC DNA]</scope>
    <source>
        <strain evidence="2 3">NBRC 14498</strain>
    </source>
</reference>